<dbReference type="EMBL" id="JARJCM010000055">
    <property type="protein sequence ID" value="KAJ7034668.1"/>
    <property type="molecule type" value="Genomic_DNA"/>
</dbReference>
<protein>
    <submittedName>
        <fullName evidence="1">Uncharacterized protein</fullName>
    </submittedName>
</protein>
<name>A0AAD6SYL1_9AGAR</name>
<accession>A0AAD6SYL1</accession>
<proteinExistence type="predicted"/>
<comment type="caution">
    <text evidence="1">The sequence shown here is derived from an EMBL/GenBank/DDBJ whole genome shotgun (WGS) entry which is preliminary data.</text>
</comment>
<sequence>MAAPKVHVLGILGTTDVAANQDRWMAVDFAIMRDLFSEADTSAWFSAAILDNRDWPIIIGDPHSERLQLTRTVPSASQVNVVPLTALKTRFLHAVSHTAAQQEDTIVLVLCGHGDEDTGDLIIGGEVEYRDPLAKEDIELALSTLDTPQKRIFVISKACYSSLWRSDKWTLFAASDSHQTSAAMSTSGSGEGRGSGSGFTYALLAQRVGEHGLTAPHPVPKVDLPDGTYGKGPVIVRDTPVAARMHEPTARAKDTRPSTQEAHEFMESLKSTMGRTYKDADFILHPSSSLPSELPIRPFTSAFLPRLQVVDSSPPPRRE</sequence>
<keyword evidence="2" id="KW-1185">Reference proteome</keyword>
<organism evidence="1 2">
    <name type="scientific">Mycena alexandri</name>
    <dbReference type="NCBI Taxonomy" id="1745969"/>
    <lineage>
        <taxon>Eukaryota</taxon>
        <taxon>Fungi</taxon>
        <taxon>Dikarya</taxon>
        <taxon>Basidiomycota</taxon>
        <taxon>Agaricomycotina</taxon>
        <taxon>Agaricomycetes</taxon>
        <taxon>Agaricomycetidae</taxon>
        <taxon>Agaricales</taxon>
        <taxon>Marasmiineae</taxon>
        <taxon>Mycenaceae</taxon>
        <taxon>Mycena</taxon>
    </lineage>
</organism>
<dbReference type="AlphaFoldDB" id="A0AAD6SYL1"/>
<evidence type="ECO:0000313" key="1">
    <source>
        <dbReference type="EMBL" id="KAJ7034668.1"/>
    </source>
</evidence>
<reference evidence="1" key="1">
    <citation type="submission" date="2023-03" db="EMBL/GenBank/DDBJ databases">
        <title>Massive genome expansion in bonnet fungi (Mycena s.s.) driven by repeated elements and novel gene families across ecological guilds.</title>
        <authorList>
            <consortium name="Lawrence Berkeley National Laboratory"/>
            <person name="Harder C.B."/>
            <person name="Miyauchi S."/>
            <person name="Viragh M."/>
            <person name="Kuo A."/>
            <person name="Thoen E."/>
            <person name="Andreopoulos B."/>
            <person name="Lu D."/>
            <person name="Skrede I."/>
            <person name="Drula E."/>
            <person name="Henrissat B."/>
            <person name="Morin E."/>
            <person name="Kohler A."/>
            <person name="Barry K."/>
            <person name="LaButti K."/>
            <person name="Morin E."/>
            <person name="Salamov A."/>
            <person name="Lipzen A."/>
            <person name="Mereny Z."/>
            <person name="Hegedus B."/>
            <person name="Baldrian P."/>
            <person name="Stursova M."/>
            <person name="Weitz H."/>
            <person name="Taylor A."/>
            <person name="Grigoriev I.V."/>
            <person name="Nagy L.G."/>
            <person name="Martin F."/>
            <person name="Kauserud H."/>
        </authorList>
    </citation>
    <scope>NUCLEOTIDE SEQUENCE</scope>
    <source>
        <strain evidence="1">CBHHK200</strain>
    </source>
</reference>
<gene>
    <name evidence="1" type="ORF">C8F04DRAFT_558575</name>
</gene>
<evidence type="ECO:0000313" key="2">
    <source>
        <dbReference type="Proteomes" id="UP001218188"/>
    </source>
</evidence>
<dbReference type="Proteomes" id="UP001218188">
    <property type="component" value="Unassembled WGS sequence"/>
</dbReference>